<proteinExistence type="inferred from homology"/>
<feature type="compositionally biased region" description="Basic and acidic residues" evidence="5">
    <location>
        <begin position="507"/>
        <end position="523"/>
    </location>
</feature>
<keyword evidence="4" id="KW-0688">Ribosomal frameshifting</keyword>
<dbReference type="Pfam" id="PF19189">
    <property type="entry name" value="Mtf2"/>
    <property type="match status" value="1"/>
</dbReference>
<dbReference type="GO" id="GO:0075523">
    <property type="term" value="P:viral translational frameshifting"/>
    <property type="evidence" value="ECO:0007669"/>
    <property type="project" value="UniProtKB-KW"/>
</dbReference>
<dbReference type="InterPro" id="IPR002993">
    <property type="entry name" value="ODC_AZ"/>
</dbReference>
<evidence type="ECO:0000256" key="2">
    <source>
        <dbReference type="ARBA" id="ARBA00008796"/>
    </source>
</evidence>
<name>A0A1V8SB55_9PEZI</name>
<dbReference type="Gene3D" id="3.40.630.60">
    <property type="match status" value="1"/>
</dbReference>
<dbReference type="InterPro" id="IPR016181">
    <property type="entry name" value="Acyl_CoA_acyltransferase"/>
</dbReference>
<dbReference type="Proteomes" id="UP000192596">
    <property type="component" value="Unassembled WGS sequence"/>
</dbReference>
<evidence type="ECO:0000256" key="5">
    <source>
        <dbReference type="SAM" id="MobiDB-lite"/>
    </source>
</evidence>
<dbReference type="InterPro" id="IPR038581">
    <property type="entry name" value="ODC_AZ_sf"/>
</dbReference>
<dbReference type="InParanoid" id="A0A1V8SB55"/>
<comment type="similarity">
    <text evidence="2">Belongs to the ODC antizyme family.</text>
</comment>
<dbReference type="GO" id="GO:0008073">
    <property type="term" value="F:ornithine decarboxylase inhibitor activity"/>
    <property type="evidence" value="ECO:0007669"/>
    <property type="project" value="InterPro"/>
</dbReference>
<feature type="region of interest" description="Disordered" evidence="5">
    <location>
        <begin position="507"/>
        <end position="526"/>
    </location>
</feature>
<comment type="caution">
    <text evidence="7">The sequence shown here is derived from an EMBL/GenBank/DDBJ whole genome shotgun (WGS) entry which is preliminary data.</text>
</comment>
<gene>
    <name evidence="7" type="ORF">B0A48_17881</name>
</gene>
<dbReference type="PANTHER" id="PTHR39468:SF1">
    <property type="entry name" value="MTF2-LIKE C-TERMINAL DOMAIN-CONTAINING PROTEIN"/>
    <property type="match status" value="1"/>
</dbReference>
<evidence type="ECO:0000313" key="8">
    <source>
        <dbReference type="Proteomes" id="UP000192596"/>
    </source>
</evidence>
<dbReference type="AlphaFoldDB" id="A0A1V8SB55"/>
<evidence type="ECO:0000259" key="6">
    <source>
        <dbReference type="Pfam" id="PF19189"/>
    </source>
</evidence>
<keyword evidence="8" id="KW-1185">Reference proteome</keyword>
<dbReference type="EMBL" id="NAJO01000073">
    <property type="protein sequence ID" value="OQN96081.1"/>
    <property type="molecule type" value="Genomic_DNA"/>
</dbReference>
<comment type="subunit">
    <text evidence="3">Interacts with ODC and thereby sterically blocks ODC homodimerization.</text>
</comment>
<evidence type="ECO:0000256" key="1">
    <source>
        <dbReference type="ARBA" id="ARBA00002307"/>
    </source>
</evidence>
<dbReference type="InterPro" id="IPR040009">
    <property type="entry name" value="Mtf2/C5D6.12-like"/>
</dbReference>
<dbReference type="SUPFAM" id="SSF55729">
    <property type="entry name" value="Acyl-CoA N-acyltransferases (Nat)"/>
    <property type="match status" value="1"/>
</dbReference>
<evidence type="ECO:0000313" key="7">
    <source>
        <dbReference type="EMBL" id="OQN96081.1"/>
    </source>
</evidence>
<dbReference type="InterPro" id="IPR043837">
    <property type="entry name" value="Mtf2-like_C"/>
</dbReference>
<feature type="compositionally biased region" description="Basic residues" evidence="5">
    <location>
        <begin position="237"/>
        <end position="248"/>
    </location>
</feature>
<sequence>MIASENTGFTVLCQMVRRITSFCSGSSSTLSDRELEDAAAPIIRQRFQAWVESHGLFIATSQAPDLSLEQASSSSHRFCIIIDAEAVQNVLRFPVPVPQGSPDWDDHLGVKVLDVECNANSDEYEPPYQEGWLGRDEMRGIDAAARDGQIKRASDHEVNDFQSVEARGRDSEVKEAAGPSLDARSAAEIKTVDSLMADTQTDADLWRVLHERVISRVLALQLDTSEKPTEDLDKARTPIKKAKGKKSKTLPVTAAATPAAELATTPSKATPVPSAQDLHLLTQTFPIHLLNFTKRCSSSFPGSSLPSNLLPYIKSLGPTTFAMAATTSLYNHHMSQLYYQHLDLPSIIATLEEMDQQVYDFDTATYNLLGKILHRANEARLGHLGPGTQAIWGSERMRSALKGIAEWKAKVLVQMEARALHVARSQPALENRRDKSLAEWGGWFEVANPNNTTPPPSPGKHRGRRAQRQAAHYITEECERLFCGTLEAVFLVEKGTGLSEPLVMDAHNEEQRSRKTGPRHDYAVKASGPAGSVTDWLEVYDYHGDGVRFRGFVAESPKQRAMFVFFDKNVVAGQDLKPGLTALLELASSDGVDCDQLIVCVDRTADETAAKDLTKDLGWVGFELTILDDWSGQKCTLSDRWLFLGMDV</sequence>
<reference evidence="8" key="1">
    <citation type="submission" date="2017-03" db="EMBL/GenBank/DDBJ databases">
        <title>Genomes of endolithic fungi from Antarctica.</title>
        <authorList>
            <person name="Coleine C."/>
            <person name="Masonjones S."/>
            <person name="Stajich J.E."/>
        </authorList>
    </citation>
    <scope>NUCLEOTIDE SEQUENCE [LARGE SCALE GENOMIC DNA]</scope>
    <source>
        <strain evidence="8">CCFEE 5527</strain>
    </source>
</reference>
<dbReference type="GO" id="GO:0005739">
    <property type="term" value="C:mitochondrion"/>
    <property type="evidence" value="ECO:0007669"/>
    <property type="project" value="InterPro"/>
</dbReference>
<feature type="region of interest" description="Disordered" evidence="5">
    <location>
        <begin position="445"/>
        <end position="466"/>
    </location>
</feature>
<accession>A0A1V8SB55</accession>
<comment type="function">
    <text evidence="1">Ornithine decarboxylase (ODC) antizyme protein that negatively regulates ODC activity and intracellular polyamine biosynthesis in response to increased intracellular polyamine levels. Binds to ODC monomers, inhibiting the assembly of the functional ODC homodimer, and targets the monomers for ubiquitin-independent proteolytic destruction by the 26S proteasome.</text>
</comment>
<organism evidence="7 8">
    <name type="scientific">Cryoendolithus antarcticus</name>
    <dbReference type="NCBI Taxonomy" id="1507870"/>
    <lineage>
        <taxon>Eukaryota</taxon>
        <taxon>Fungi</taxon>
        <taxon>Dikarya</taxon>
        <taxon>Ascomycota</taxon>
        <taxon>Pezizomycotina</taxon>
        <taxon>Dothideomycetes</taxon>
        <taxon>Dothideomycetidae</taxon>
        <taxon>Cladosporiales</taxon>
        <taxon>Cladosporiaceae</taxon>
        <taxon>Cryoendolithus</taxon>
    </lineage>
</organism>
<feature type="domain" description="Mtf2-like C-terminal" evidence="6">
    <location>
        <begin position="190"/>
        <end position="399"/>
    </location>
</feature>
<dbReference type="PANTHER" id="PTHR39468">
    <property type="entry name" value="CHROMOSOME 7, WHOLE GENOME SHOTGUN SEQUENCE"/>
    <property type="match status" value="1"/>
</dbReference>
<protein>
    <recommendedName>
        <fullName evidence="6">Mtf2-like C-terminal domain-containing protein</fullName>
    </recommendedName>
</protein>
<dbReference type="STRING" id="1507870.A0A1V8SB55"/>
<dbReference type="OrthoDB" id="5959761at2759"/>
<dbReference type="Pfam" id="PF02100">
    <property type="entry name" value="ODC_AZ"/>
    <property type="match status" value="1"/>
</dbReference>
<feature type="region of interest" description="Disordered" evidence="5">
    <location>
        <begin position="228"/>
        <end position="253"/>
    </location>
</feature>
<evidence type="ECO:0000256" key="3">
    <source>
        <dbReference type="ARBA" id="ARBA00011486"/>
    </source>
</evidence>
<evidence type="ECO:0000256" key="4">
    <source>
        <dbReference type="ARBA" id="ARBA00022758"/>
    </source>
</evidence>